<feature type="compositionally biased region" description="Basic and acidic residues" evidence="2">
    <location>
        <begin position="2683"/>
        <end position="2692"/>
    </location>
</feature>
<reference evidence="6" key="1">
    <citation type="submission" date="2021-03" db="EMBL/GenBank/DDBJ databases">
        <title>Draft genome sequence of rust myrtle Austropuccinia psidii MF-1, a brazilian biotype.</title>
        <authorList>
            <person name="Quecine M.C."/>
            <person name="Pachon D.M.R."/>
            <person name="Bonatelli M.L."/>
            <person name="Correr F.H."/>
            <person name="Franceschini L.M."/>
            <person name="Leite T.F."/>
            <person name="Margarido G.R.A."/>
            <person name="Almeida C.A."/>
            <person name="Ferrarezi J.A."/>
            <person name="Labate C.A."/>
        </authorList>
    </citation>
    <scope>NUCLEOTIDE SEQUENCE</scope>
    <source>
        <strain evidence="6">MF-1</strain>
    </source>
</reference>
<dbReference type="SUPFAM" id="SSF48371">
    <property type="entry name" value="ARM repeat"/>
    <property type="match status" value="2"/>
</dbReference>
<evidence type="ECO:0000256" key="1">
    <source>
        <dbReference type="SAM" id="Coils"/>
    </source>
</evidence>
<feature type="compositionally biased region" description="Polar residues" evidence="2">
    <location>
        <begin position="1"/>
        <end position="14"/>
    </location>
</feature>
<feature type="compositionally biased region" description="Polar residues" evidence="2">
    <location>
        <begin position="299"/>
        <end position="308"/>
    </location>
</feature>
<keyword evidence="7" id="KW-1185">Reference proteome</keyword>
<dbReference type="InterPro" id="IPR057525">
    <property type="entry name" value="UTP20_C"/>
</dbReference>
<name>A0A9Q3C5J8_9BASI</name>
<feature type="compositionally biased region" description="Polar residues" evidence="2">
    <location>
        <begin position="273"/>
        <end position="288"/>
    </location>
</feature>
<dbReference type="InterPro" id="IPR052575">
    <property type="entry name" value="SSU_processome_comp_20"/>
</dbReference>
<evidence type="ECO:0000259" key="5">
    <source>
        <dbReference type="Pfam" id="PF23099"/>
    </source>
</evidence>
<feature type="domain" description="U3 small nucleolar RNA-associated protein 20 N-terminal" evidence="3">
    <location>
        <begin position="1151"/>
        <end position="1735"/>
    </location>
</feature>
<dbReference type="Pfam" id="PF07539">
    <property type="entry name" value="UTP20_N"/>
    <property type="match status" value="1"/>
</dbReference>
<dbReference type="PANTHER" id="PTHR17695:SF11">
    <property type="entry name" value="SMALL SUBUNIT PROCESSOME COMPONENT 20 HOMOLOG"/>
    <property type="match status" value="1"/>
</dbReference>
<feature type="region of interest" description="Disordered" evidence="2">
    <location>
        <begin position="273"/>
        <end position="308"/>
    </location>
</feature>
<evidence type="ECO:0000313" key="6">
    <source>
        <dbReference type="EMBL" id="MBW0476687.1"/>
    </source>
</evidence>
<dbReference type="PANTHER" id="PTHR17695">
    <property type="entry name" value="SMALL SUBUNIT PROCESSOME COMPONENT 20 HOMOLOG"/>
    <property type="match status" value="1"/>
</dbReference>
<accession>A0A9Q3C5J8</accession>
<dbReference type="OrthoDB" id="360653at2759"/>
<protein>
    <submittedName>
        <fullName evidence="6">Uncharacterized protein</fullName>
    </submittedName>
</protein>
<feature type="domain" description="U3 small nucleolar RNA-associated protein 20 C-terminal" evidence="5">
    <location>
        <begin position="2493"/>
        <end position="2875"/>
    </location>
</feature>
<feature type="region of interest" description="Disordered" evidence="2">
    <location>
        <begin position="428"/>
        <end position="454"/>
    </location>
</feature>
<dbReference type="InterPro" id="IPR046523">
    <property type="entry name" value="UTP20_dom"/>
</dbReference>
<feature type="compositionally biased region" description="Acidic residues" evidence="2">
    <location>
        <begin position="2693"/>
        <end position="2711"/>
    </location>
</feature>
<gene>
    <name evidence="6" type="ORF">O181_016402</name>
</gene>
<dbReference type="Proteomes" id="UP000765509">
    <property type="component" value="Unassembled WGS sequence"/>
</dbReference>
<comment type="caution">
    <text evidence="6">The sequence shown here is derived from an EMBL/GenBank/DDBJ whole genome shotgun (WGS) entry which is preliminary data.</text>
</comment>
<dbReference type="InterPro" id="IPR011989">
    <property type="entry name" value="ARM-like"/>
</dbReference>
<dbReference type="GO" id="GO:0030686">
    <property type="term" value="C:90S preribosome"/>
    <property type="evidence" value="ECO:0007669"/>
    <property type="project" value="TreeGrafter"/>
</dbReference>
<feature type="domain" description="U3 small nucleolar RNA-associated protein 20" evidence="4">
    <location>
        <begin position="1934"/>
        <end position="2152"/>
    </location>
</feature>
<dbReference type="Pfam" id="PF23099">
    <property type="entry name" value="UTP20_C"/>
    <property type="match status" value="1"/>
</dbReference>
<evidence type="ECO:0000259" key="3">
    <source>
        <dbReference type="Pfam" id="PF07539"/>
    </source>
</evidence>
<organism evidence="6 7">
    <name type="scientific">Austropuccinia psidii MF-1</name>
    <dbReference type="NCBI Taxonomy" id="1389203"/>
    <lineage>
        <taxon>Eukaryota</taxon>
        <taxon>Fungi</taxon>
        <taxon>Dikarya</taxon>
        <taxon>Basidiomycota</taxon>
        <taxon>Pucciniomycotina</taxon>
        <taxon>Pucciniomycetes</taxon>
        <taxon>Pucciniales</taxon>
        <taxon>Sphaerophragmiaceae</taxon>
        <taxon>Austropuccinia</taxon>
    </lineage>
</organism>
<evidence type="ECO:0000259" key="4">
    <source>
        <dbReference type="Pfam" id="PF20416"/>
    </source>
</evidence>
<proteinExistence type="predicted"/>
<dbReference type="Gene3D" id="1.25.10.10">
    <property type="entry name" value="Leucine-rich Repeat Variant"/>
    <property type="match status" value="2"/>
</dbReference>
<dbReference type="InterPro" id="IPR011430">
    <property type="entry name" value="UTP20_N"/>
</dbReference>
<feature type="region of interest" description="Disordered" evidence="2">
    <location>
        <begin position="2663"/>
        <end position="2711"/>
    </location>
</feature>
<dbReference type="EMBL" id="AVOT02004547">
    <property type="protein sequence ID" value="MBW0476687.1"/>
    <property type="molecule type" value="Genomic_DNA"/>
</dbReference>
<feature type="region of interest" description="Disordered" evidence="2">
    <location>
        <begin position="1"/>
        <end position="23"/>
    </location>
</feature>
<keyword evidence="1" id="KW-0175">Coiled coil</keyword>
<sequence>MRFNPQSSSSNPTENPKKRTKDDLIDSRFKFASAASQSKKLKFNLPSLLSSNSTFNLESQDKEDHECNFTSALQLASLNNLSTPFKKLFKVIEPLSRSLPLLIYHQEEIVHACCAALIVQTVTEIDDGSISLAKNFKKMHSNHKNQRLKSEKEKIRHATQAREAVNLVAATILDLFLPLIVDLSTSLLSPSKSSSNHSRCPFDELFITLIYFINLPDSEPTALAKASQVITHLFKTLAQDLTSSSHEDEERYQKLNRIWKIVRVSLGAPLSGSPNLPNSNAKYLTNNEFPEDSDHEDLVSQSDGNESIDSILPTEAAHEDLSDELDSQLSEIETSEGPPLSQAHFDPTNKLGSSVEIDIQTNVLSSPTLIQSNHLELDSLLQKVLKSTTPSSRKLLAAAFAFLIRKKTLTNYLLELMIADLHTVESEEVTQNGSLRPRKHKEQLDRSGTSKRSLLGEEAGGARVFAEGICYALSESCKSVDHWLHSQTAQIIFTIDSQIVQTTSTAYSANLPVPILPSSVLNSLLIAILHHTTLDHFEAILIQLSQKAIQRIDDLKSEKSLNQAEEGKFAVETSLACLATVIGVRKGSRLSSKAKPHLFEVLEAIIDLIFNKTLQYFSSRSSNIFLLFFLNLLSSINEINGLLGDSGIRKSINKLFTPLNHHLPVEFVYQLASSLLQLNWIGFDDFILPQLFLIMQDQLSNIPQNVHSGLTATLLMDLISTRNCRLPSQLLVSVNSIIDQSIQRILQELVVFSSPLHDRSASCSINGSVNGDISLQECYDWLNISISLPSELLSINTNVVDDWYQHNFFPILTTANLDGLKTKYISEYQSGILINNTLLLSIFLEVTQRLNLRQQSPTYLKLLDNLPYILKIWGWHRGLLRVVRDMCNSGRDLAACTFVSLYPSLEPALLSESGDIRRLALQILLSSSKSNPSLDVLINQCLKIEDTPLLIDKARDRQMHIRKLGIMSQSNNEIRSQDYAVDLVQRILIAQLKVSFRPLWEESIKALTLINERYSEHFWELVWGQLTLLLHLPSHLHYTPLVSFHEYLPRGQTLYYEARFTDQTQFMCTYLDKLQVLCGSNITNRSLTLAFEQQQLESRLDLSTYETQLLTLLSHNAVISQKRHRVLVDAFFTFCQAGDEDIGQGHLLGKSARTRLSSWLPLFSKFTNPKSLYRSETLREKFYDLLADPDSDLRRLSLECIFTWKDGGLMRHADDLRDLLDRSQFRDVLLKLSISSEGDFITESDRLEVVPVAIRLLFGCALASQGRSSSQGQGPRRAAILSALRGCFVEELDLWVNLMLRSLTSSGPKGPFVITLKKQLGFLSLLGDVLRTLGDLIVHRWAELLDLIMNIVGKQPTPQGSSPIDANSANVLPSQMKRIRTQCLLRLNGFFKQAKPDFSFDPWLSIIFNRLIDPRLPTFASETAQGPSALLEIFFTWSSRKELIPLLVQHNPKLLCSVYQILAVPKVKPSVVMKVFDIVENILHTVTSHVEFTAEEYLKPYFDVLLPNLATLLRVSSASFSVTSPLSRRQIALLSTLAPFITQTIHSERFCQLVLPLLIKGRKSIPEPIQADLLVLFSVFIAKASQTAACPSTLNTVTRLLGTVINRKGRLALVSALGSISQHFDGSLRQIVVDLLADLNSYSSKRIDEPDFERRLNAFAHLNDVLYQKLHLNEWNLVIQHALFQIRDPEELSLRGSSVSTLCRFLECAKSGNRELHDLATKVVLPGLKKVLQSKIEIVRQEALLVVGNAVEKDFSGIAELLEMKCLLVGGDKEANFFLNIYHIQVHRRIRALRRLGDEVEAGHLSSKTLHDIFVPIIIHMFSPAASSKNDPDLVNEAVRTMGRVAKALSWSAYNAVLQHFIKLIRKPDSANKILVRVLVSILKSFHFDIDRDSNPERLKQLTSVPPHACASVSAKLIPTLIKFMDQEIENGPDESLRLMIAEGVAFVATFLSKDASRNAISGIVSSLSNFLKSTHQQIRQSAKVAIANIAALLPSSFLPMLLQDLKTALTRGPQLHVLAHVLYMIVFKTGELDHYQFTSDTIKPTMEIIIEDLFGQPSKDRQSKELKAKTKFNETKTSRSLETLQIVVARLPSSEQINEVFMPFRHLLETTYSSKALKQIDECFHRICAGIIINKDHFDPLTVLKLVRTLISRNAEFLKEKPQKKKSYVIDPTDHRVVLSVKSNDQSGHYAANAHHFVSLGLDLFSNVYRKSGFDLHSPAYLELIDPFVYLVGNTLYTHNSEVLGRGLKVMSILIKMPLPAIEKSATVIVRQMLAVVSQIGSSESELSQVALKTLGTVIRDCKRVDLTEKQLTSLLEMISPDLEDPERQSTLFSLLRGIMSKKFMAPELYDLMDRVARLLITAQSSHVREICRSVFLQFLLDYPQGKGRLASSLEFIVKNLAYEHESGRQSALEILNAICIKFGSDLVSKNADFFVFALVMRVANETSAKCKEMAIEVLKVIFRRLEVRLASKYVEMMLTWSQNIDAPMELRKAALQLLAVYIEIRGADDDLNVERIHQMLCPIVEKSAEEVLQAEESQDMDINITSDWQLVYHCLQGLANVYKIAPKLMQCLVHQNDHREWDAIQSLLLFPHTWVQTSAARLIERFLSAGADQQPILRLVSIARKSSLQLRSKQLNDTLALQIVKNLFFILKTLKQRPELRASSGATSKDSKTINEAGDNEASRELHFQDEEGSQLDEESSQLDAGSEEVGDVESAEVQMVWLVKRLSRQASIAHAKRPSVFAQSEGRWSIEPASVLRCFAAVINHFSADDLNDILRPMIIPIFRILEDSNANDPQMSDLQNLAKEIQEFLREKVGTQVFSQVYGQLRTAALEKRQTRKQMIALKAINHPELSAKRKASRAEAKLRNKKRKREAFAQKNALFGKSKKVAF</sequence>
<evidence type="ECO:0000256" key="2">
    <source>
        <dbReference type="SAM" id="MobiDB-lite"/>
    </source>
</evidence>
<dbReference type="GO" id="GO:0032040">
    <property type="term" value="C:small-subunit processome"/>
    <property type="evidence" value="ECO:0007669"/>
    <property type="project" value="TreeGrafter"/>
</dbReference>
<dbReference type="Pfam" id="PF20416">
    <property type="entry name" value="UTP20"/>
    <property type="match status" value="1"/>
</dbReference>
<dbReference type="InterPro" id="IPR016024">
    <property type="entry name" value="ARM-type_fold"/>
</dbReference>
<evidence type="ECO:0000313" key="7">
    <source>
        <dbReference type="Proteomes" id="UP000765509"/>
    </source>
</evidence>
<feature type="coiled-coil region" evidence="1">
    <location>
        <begin position="2853"/>
        <end position="2880"/>
    </location>
</feature>
<feature type="region of interest" description="Disordered" evidence="2">
    <location>
        <begin position="320"/>
        <end position="346"/>
    </location>
</feature>